<comment type="caution">
    <text evidence="1">The sequence shown here is derived from an EMBL/GenBank/DDBJ whole genome shotgun (WGS) entry which is preliminary data.</text>
</comment>
<sequence length="213" mass="23902">MLIVFQCPDILYGIIGDRVEIHFSFSILETCKNVLVHLFDLPILHPVVGAGHIGNQLLLRSLWISISMKPATQCGGQFRVDAVCFEKYPVVSRMGRFVIMTKSRSIVSRRDLSRDRQQGNMQQVPVSFIGMCKSINYRVFVLIPGSASKLGYRAQLNHGVGKRRARKNFGSPGTLFPGAYISQIFRFPQRGCPQKRIDVIGELFFCCCGCAVQ</sequence>
<reference evidence="1" key="1">
    <citation type="submission" date="2019-08" db="EMBL/GenBank/DDBJ databases">
        <authorList>
            <person name="Kucharzyk K."/>
            <person name="Murdoch R.W."/>
            <person name="Higgins S."/>
            <person name="Loffler F."/>
        </authorList>
    </citation>
    <scope>NUCLEOTIDE SEQUENCE</scope>
</reference>
<dbReference type="AlphaFoldDB" id="A0A644YJA0"/>
<protein>
    <submittedName>
        <fullName evidence="1">Uncharacterized protein</fullName>
    </submittedName>
</protein>
<gene>
    <name evidence="1" type="ORF">SDC9_74941</name>
</gene>
<organism evidence="1">
    <name type="scientific">bioreactor metagenome</name>
    <dbReference type="NCBI Taxonomy" id="1076179"/>
    <lineage>
        <taxon>unclassified sequences</taxon>
        <taxon>metagenomes</taxon>
        <taxon>ecological metagenomes</taxon>
    </lineage>
</organism>
<accession>A0A644YJA0</accession>
<evidence type="ECO:0000313" key="1">
    <source>
        <dbReference type="EMBL" id="MPM28419.1"/>
    </source>
</evidence>
<name>A0A644YJA0_9ZZZZ</name>
<dbReference type="EMBL" id="VSSQ01005249">
    <property type="protein sequence ID" value="MPM28419.1"/>
    <property type="molecule type" value="Genomic_DNA"/>
</dbReference>
<proteinExistence type="predicted"/>